<sequence length="130" mass="14963">MSVRVVFVNRSGFDAGIGVFKAWEEHGSCLNIFQMTNRGWISENFTNYGAKNLLGKNLQELRGKILIAQDYPKKLEFDKSEKEVKSHFEVFEHNEYVESVVDHVLTYSGRKIAIGSQTFTNYEAKDLLHK</sequence>
<dbReference type="Proteomes" id="UP000634136">
    <property type="component" value="Unassembled WGS sequence"/>
</dbReference>
<dbReference type="AlphaFoldDB" id="A0A834TMQ2"/>
<organism evidence="1 2">
    <name type="scientific">Senna tora</name>
    <dbReference type="NCBI Taxonomy" id="362788"/>
    <lineage>
        <taxon>Eukaryota</taxon>
        <taxon>Viridiplantae</taxon>
        <taxon>Streptophyta</taxon>
        <taxon>Embryophyta</taxon>
        <taxon>Tracheophyta</taxon>
        <taxon>Spermatophyta</taxon>
        <taxon>Magnoliopsida</taxon>
        <taxon>eudicotyledons</taxon>
        <taxon>Gunneridae</taxon>
        <taxon>Pentapetalae</taxon>
        <taxon>rosids</taxon>
        <taxon>fabids</taxon>
        <taxon>Fabales</taxon>
        <taxon>Fabaceae</taxon>
        <taxon>Caesalpinioideae</taxon>
        <taxon>Cassia clade</taxon>
        <taxon>Senna</taxon>
    </lineage>
</organism>
<comment type="caution">
    <text evidence="1">The sequence shown here is derived from an EMBL/GenBank/DDBJ whole genome shotgun (WGS) entry which is preliminary data.</text>
</comment>
<keyword evidence="2" id="KW-1185">Reference proteome</keyword>
<accession>A0A834TMQ2</accession>
<protein>
    <submittedName>
        <fullName evidence="1">Uncharacterized protein</fullName>
    </submittedName>
</protein>
<name>A0A834TMQ2_9FABA</name>
<proteinExistence type="predicted"/>
<reference evidence="1" key="1">
    <citation type="submission" date="2020-09" db="EMBL/GenBank/DDBJ databases">
        <title>Genome-Enabled Discovery of Anthraquinone Biosynthesis in Senna tora.</title>
        <authorList>
            <person name="Kang S.-H."/>
            <person name="Pandey R.P."/>
            <person name="Lee C.-M."/>
            <person name="Sim J.-S."/>
            <person name="Jeong J.-T."/>
            <person name="Choi B.-S."/>
            <person name="Jung M."/>
            <person name="Ginzburg D."/>
            <person name="Zhao K."/>
            <person name="Won S.Y."/>
            <person name="Oh T.-J."/>
            <person name="Yu Y."/>
            <person name="Kim N.-H."/>
            <person name="Lee O.R."/>
            <person name="Lee T.-H."/>
            <person name="Bashyal P."/>
            <person name="Kim T.-S."/>
            <person name="Lee W.-H."/>
            <person name="Kawkins C."/>
            <person name="Kim C.-K."/>
            <person name="Kim J.S."/>
            <person name="Ahn B.O."/>
            <person name="Rhee S.Y."/>
            <person name="Sohng J.K."/>
        </authorList>
    </citation>
    <scope>NUCLEOTIDE SEQUENCE</scope>
    <source>
        <tissue evidence="1">Leaf</tissue>
    </source>
</reference>
<evidence type="ECO:0000313" key="1">
    <source>
        <dbReference type="EMBL" id="KAF7823831.1"/>
    </source>
</evidence>
<dbReference type="EMBL" id="JAAIUW010000007">
    <property type="protein sequence ID" value="KAF7823831.1"/>
    <property type="molecule type" value="Genomic_DNA"/>
</dbReference>
<evidence type="ECO:0000313" key="2">
    <source>
        <dbReference type="Proteomes" id="UP000634136"/>
    </source>
</evidence>
<gene>
    <name evidence="1" type="ORF">G2W53_021975</name>
</gene>